<keyword evidence="3" id="KW-1185">Reference proteome</keyword>
<sequence>MVDILEFEQPRSPDDFYGGLCQYFISLIASPISDKQQTHLPGYQGTEKKKMTLGERYIVAEFIPWWTVPIW</sequence>
<reference evidence="3" key="1">
    <citation type="journal article" date="2017" name="Nat. Ecol. Evol.">
        <title>Genome expansion and lineage-specific genetic innovations in the forest pathogenic fungi Armillaria.</title>
        <authorList>
            <person name="Sipos G."/>
            <person name="Prasanna A.N."/>
            <person name="Walter M.C."/>
            <person name="O'Connor E."/>
            <person name="Balint B."/>
            <person name="Krizsan K."/>
            <person name="Kiss B."/>
            <person name="Hess J."/>
            <person name="Varga T."/>
            <person name="Slot J."/>
            <person name="Riley R."/>
            <person name="Boka B."/>
            <person name="Rigling D."/>
            <person name="Barry K."/>
            <person name="Lee J."/>
            <person name="Mihaltcheva S."/>
            <person name="LaButti K."/>
            <person name="Lipzen A."/>
            <person name="Waldron R."/>
            <person name="Moloney N.M."/>
            <person name="Sperisen C."/>
            <person name="Kredics L."/>
            <person name="Vagvoelgyi C."/>
            <person name="Patrignani A."/>
            <person name="Fitzpatrick D."/>
            <person name="Nagy I."/>
            <person name="Doyle S."/>
            <person name="Anderson J.B."/>
            <person name="Grigoriev I.V."/>
            <person name="Gueldener U."/>
            <person name="Muensterkoetter M."/>
            <person name="Nagy L.G."/>
        </authorList>
    </citation>
    <scope>NUCLEOTIDE SEQUENCE [LARGE SCALE GENOMIC DNA]</scope>
    <source>
        <strain evidence="3">Ar21-2</strain>
    </source>
</reference>
<name>A0A2H3CJ66_ARMGA</name>
<protein>
    <submittedName>
        <fullName evidence="1">Uncharacterized protein</fullName>
    </submittedName>
</protein>
<dbReference type="EMBL" id="KZ293797">
    <property type="protein sequence ID" value="PBK79232.1"/>
    <property type="molecule type" value="Genomic_DNA"/>
</dbReference>
<dbReference type="InParanoid" id="A0A2H3CJ66"/>
<dbReference type="Proteomes" id="UP000217790">
    <property type="component" value="Unassembled WGS sequence"/>
</dbReference>
<dbReference type="EMBL" id="KZ293791">
    <property type="protein sequence ID" value="PBK79290.1"/>
    <property type="molecule type" value="Genomic_DNA"/>
</dbReference>
<organism evidence="1 3">
    <name type="scientific">Armillaria gallica</name>
    <name type="common">Bulbous honey fungus</name>
    <name type="synonym">Armillaria bulbosa</name>
    <dbReference type="NCBI Taxonomy" id="47427"/>
    <lineage>
        <taxon>Eukaryota</taxon>
        <taxon>Fungi</taxon>
        <taxon>Dikarya</taxon>
        <taxon>Basidiomycota</taxon>
        <taxon>Agaricomycotina</taxon>
        <taxon>Agaricomycetes</taxon>
        <taxon>Agaricomycetidae</taxon>
        <taxon>Agaricales</taxon>
        <taxon>Marasmiineae</taxon>
        <taxon>Physalacriaceae</taxon>
        <taxon>Armillaria</taxon>
    </lineage>
</organism>
<reference evidence="1" key="2">
    <citation type="journal article" date="2017" name="Nat. Ecol. Evol.">
        <title>Lineage-specific genetic innovations streamline the genomes of Armillaria species to pathogenesis.</title>
        <authorList>
            <consortium name="DOE Joint Genome Institute"/>
            <person name="Sipos G."/>
            <person name="Prasanna A.N."/>
            <person name="Walter M.C."/>
            <person name="O'Connor E."/>
            <person name="Balint B."/>
            <person name="Krizsan K."/>
            <person name="Kiss B."/>
            <person name="Hess J."/>
            <person name="Varga T."/>
            <person name="Slot J."/>
            <person name="Riley R."/>
            <person name="Boka B."/>
            <person name="Rigling D."/>
            <person name="Barry K."/>
            <person name="Lee J."/>
            <person name="Mihaltcheva S."/>
            <person name="LaButti K."/>
            <person name="Lipzen A."/>
            <person name="Waldron R."/>
            <person name="Moloney N.M."/>
            <person name="Sperisen C."/>
            <person name="Kredics L."/>
            <person name="Vagvolgyi C."/>
            <person name="Patrignani A."/>
            <person name="Fitzpatrick D."/>
            <person name="Nagy I."/>
            <person name="Doyle S."/>
            <person name="Anderson J."/>
            <person name="Grigoriev I.V."/>
            <person name="Guldener U."/>
            <person name="Munsterkotter M."/>
            <person name="Nagy L.G."/>
        </authorList>
    </citation>
    <scope>NUCLEOTIDE SEQUENCE [LARGE SCALE GENOMIC DNA]</scope>
    <source>
        <strain evidence="1">Ar21-2</strain>
    </source>
</reference>
<evidence type="ECO:0000313" key="2">
    <source>
        <dbReference type="EMBL" id="PBK79290.1"/>
    </source>
</evidence>
<dbReference type="AlphaFoldDB" id="A0A2H3CJ66"/>
<accession>A0A2H3CJ66</accession>
<proteinExistence type="predicted"/>
<evidence type="ECO:0000313" key="1">
    <source>
        <dbReference type="EMBL" id="PBK79232.1"/>
    </source>
</evidence>
<gene>
    <name evidence="2" type="ORF">ARMGADRAFT_1093291</name>
    <name evidence="1" type="ORF">ARMGADRAFT_1093337</name>
</gene>
<evidence type="ECO:0000313" key="3">
    <source>
        <dbReference type="Proteomes" id="UP000217790"/>
    </source>
</evidence>